<reference evidence="3" key="1">
    <citation type="journal article" date="2021" name="PeerJ">
        <title>Extensive microbial diversity within the chicken gut microbiome revealed by metagenomics and culture.</title>
        <authorList>
            <person name="Gilroy R."/>
            <person name="Ravi A."/>
            <person name="Getino M."/>
            <person name="Pursley I."/>
            <person name="Horton D.L."/>
            <person name="Alikhan N.F."/>
            <person name="Baker D."/>
            <person name="Gharbi K."/>
            <person name="Hall N."/>
            <person name="Watson M."/>
            <person name="Adriaenssens E.M."/>
            <person name="Foster-Nyarko E."/>
            <person name="Jarju S."/>
            <person name="Secka A."/>
            <person name="Antonio M."/>
            <person name="Oren A."/>
            <person name="Chaudhuri R.R."/>
            <person name="La Ragione R."/>
            <person name="Hildebrand F."/>
            <person name="Pallen M.J."/>
        </authorList>
    </citation>
    <scope>NUCLEOTIDE SEQUENCE</scope>
    <source>
        <strain evidence="3">CHK198-12963</strain>
    </source>
</reference>
<dbReference type="PANTHER" id="PTHR42856">
    <property type="entry name" value="ACYL-COENZYME A THIOESTERASE PAAI"/>
    <property type="match status" value="1"/>
</dbReference>
<sequence length="132" mass="14354">MDYPTLEEVRKRFAHDRFATESGAVIEEVREGYARCSMSITPFHLNAAGAVMGGAIFTLADFTFAVAANWNQPLHVSLTSQITYLAAAKGKKLIAQARMVKEGRSTCFYITDVTDDLGNVVAQVTTSGFVKA</sequence>
<dbReference type="PANTHER" id="PTHR42856:SF1">
    <property type="entry name" value="ACYL-COENZYME A THIOESTERASE PAAI"/>
    <property type="match status" value="1"/>
</dbReference>
<dbReference type="EMBL" id="DWWB01000031">
    <property type="protein sequence ID" value="HJC66357.1"/>
    <property type="molecule type" value="Genomic_DNA"/>
</dbReference>
<evidence type="ECO:0000259" key="2">
    <source>
        <dbReference type="Pfam" id="PF03061"/>
    </source>
</evidence>
<dbReference type="CDD" id="cd03443">
    <property type="entry name" value="PaaI_thioesterase"/>
    <property type="match status" value="1"/>
</dbReference>
<gene>
    <name evidence="3" type="ORF">H9931_06490</name>
</gene>
<name>A0A9D2TF90_9FIRM</name>
<dbReference type="SUPFAM" id="SSF54637">
    <property type="entry name" value="Thioesterase/thiol ester dehydrase-isomerase"/>
    <property type="match status" value="1"/>
</dbReference>
<dbReference type="InterPro" id="IPR029069">
    <property type="entry name" value="HotDog_dom_sf"/>
</dbReference>
<evidence type="ECO:0000313" key="4">
    <source>
        <dbReference type="Proteomes" id="UP000823863"/>
    </source>
</evidence>
<dbReference type="InterPro" id="IPR052723">
    <property type="entry name" value="Acyl-CoA_thioesterase_PaaI"/>
</dbReference>
<dbReference type="AlphaFoldDB" id="A0A9D2TF90"/>
<evidence type="ECO:0000256" key="1">
    <source>
        <dbReference type="ARBA" id="ARBA00022801"/>
    </source>
</evidence>
<dbReference type="Proteomes" id="UP000823863">
    <property type="component" value="Unassembled WGS sequence"/>
</dbReference>
<proteinExistence type="predicted"/>
<organism evidence="3 4">
    <name type="scientific">Candidatus Enterocloster excrementigallinarum</name>
    <dbReference type="NCBI Taxonomy" id="2838558"/>
    <lineage>
        <taxon>Bacteria</taxon>
        <taxon>Bacillati</taxon>
        <taxon>Bacillota</taxon>
        <taxon>Clostridia</taxon>
        <taxon>Lachnospirales</taxon>
        <taxon>Lachnospiraceae</taxon>
        <taxon>Enterocloster</taxon>
    </lineage>
</organism>
<feature type="domain" description="Thioesterase" evidence="2">
    <location>
        <begin position="49"/>
        <end position="118"/>
    </location>
</feature>
<dbReference type="InterPro" id="IPR006683">
    <property type="entry name" value="Thioestr_dom"/>
</dbReference>
<dbReference type="GO" id="GO:0016289">
    <property type="term" value="F:acyl-CoA hydrolase activity"/>
    <property type="evidence" value="ECO:0007669"/>
    <property type="project" value="UniProtKB-ARBA"/>
</dbReference>
<comment type="caution">
    <text evidence="3">The sequence shown here is derived from an EMBL/GenBank/DDBJ whole genome shotgun (WGS) entry which is preliminary data.</text>
</comment>
<dbReference type="NCBIfam" id="TIGR00369">
    <property type="entry name" value="unchar_dom_1"/>
    <property type="match status" value="1"/>
</dbReference>
<reference evidence="3" key="2">
    <citation type="submission" date="2021-04" db="EMBL/GenBank/DDBJ databases">
        <authorList>
            <person name="Gilroy R."/>
        </authorList>
    </citation>
    <scope>NUCLEOTIDE SEQUENCE</scope>
    <source>
        <strain evidence="3">CHK198-12963</strain>
    </source>
</reference>
<dbReference type="Pfam" id="PF03061">
    <property type="entry name" value="4HBT"/>
    <property type="match status" value="1"/>
</dbReference>
<accession>A0A9D2TF90</accession>
<protein>
    <submittedName>
        <fullName evidence="3">PaaI family thioesterase</fullName>
    </submittedName>
</protein>
<keyword evidence="1" id="KW-0378">Hydrolase</keyword>
<dbReference type="Gene3D" id="3.10.129.10">
    <property type="entry name" value="Hotdog Thioesterase"/>
    <property type="match status" value="1"/>
</dbReference>
<evidence type="ECO:0000313" key="3">
    <source>
        <dbReference type="EMBL" id="HJC66357.1"/>
    </source>
</evidence>
<dbReference type="InterPro" id="IPR003736">
    <property type="entry name" value="PAAI_dom"/>
</dbReference>